<accession>A0ABU4B7G5</accession>
<dbReference type="SUPFAM" id="SSF53067">
    <property type="entry name" value="Actin-like ATPase domain"/>
    <property type="match status" value="1"/>
</dbReference>
<protein>
    <submittedName>
        <fullName evidence="4">Hsp70 family protein</fullName>
    </submittedName>
</protein>
<dbReference type="PANTHER" id="PTHR42749:SF1">
    <property type="entry name" value="CELL SHAPE-DETERMINING PROTEIN MREB"/>
    <property type="match status" value="1"/>
</dbReference>
<keyword evidence="5" id="KW-1185">Reference proteome</keyword>
<dbReference type="Gene3D" id="3.30.420.40">
    <property type="match status" value="2"/>
</dbReference>
<proteinExistence type="predicted"/>
<dbReference type="PANTHER" id="PTHR42749">
    <property type="entry name" value="CELL SHAPE-DETERMINING PROTEIN MREB"/>
    <property type="match status" value="1"/>
</dbReference>
<dbReference type="Gene3D" id="3.90.640.10">
    <property type="entry name" value="Actin, Chain A, domain 4"/>
    <property type="match status" value="1"/>
</dbReference>
<evidence type="ECO:0000313" key="5">
    <source>
        <dbReference type="Proteomes" id="UP001185755"/>
    </source>
</evidence>
<evidence type="ECO:0000256" key="3">
    <source>
        <dbReference type="ARBA" id="ARBA00023186"/>
    </source>
</evidence>
<organism evidence="4 5">
    <name type="scientific">Rhodococcoides yunnanense</name>
    <dbReference type="NCBI Taxonomy" id="278209"/>
    <lineage>
        <taxon>Bacteria</taxon>
        <taxon>Bacillati</taxon>
        <taxon>Actinomycetota</taxon>
        <taxon>Actinomycetes</taxon>
        <taxon>Mycobacteriales</taxon>
        <taxon>Nocardiaceae</taxon>
        <taxon>Rhodococcoides</taxon>
    </lineage>
</organism>
<dbReference type="Proteomes" id="UP001185755">
    <property type="component" value="Unassembled WGS sequence"/>
</dbReference>
<evidence type="ECO:0000256" key="1">
    <source>
        <dbReference type="ARBA" id="ARBA00022741"/>
    </source>
</evidence>
<dbReference type="Pfam" id="PF00012">
    <property type="entry name" value="HSP70"/>
    <property type="match status" value="1"/>
</dbReference>
<keyword evidence="3" id="KW-0143">Chaperone</keyword>
<keyword evidence="1" id="KW-0547">Nucleotide-binding</keyword>
<dbReference type="InterPro" id="IPR013126">
    <property type="entry name" value="Hsp_70_fam"/>
</dbReference>
<sequence>MRTVLGVSVGSATARGVAVDAIDESVRSAHIVHSFDPGDHLQVALDLLDSMSRDQMVERADIVLAVPDDPGARGRTSAYSTYEADRLLVASELGAQLRYLRGSGQLEGARTVAICDIGASGTTMSIADPATGRVFSSVRTTLFGGIGCDEQISRYLLSTFGADELASDHARADLMVAIRTAREQLSRLRVAEVAGPFVGGPVRLWRNTFDDVLERSIGSLEDWVASVIVDAPCAVNALVMVGGCANLPSLRRLFRRDLMLPVIAPANPESLTAHGAALMAVDAVASRQHHSRGAMSRAGGLSASDGMVGVVGYNDAARHRSA</sequence>
<dbReference type="EMBL" id="JAWLJX010000001">
    <property type="protein sequence ID" value="MDV6260133.1"/>
    <property type="molecule type" value="Genomic_DNA"/>
</dbReference>
<evidence type="ECO:0000256" key="2">
    <source>
        <dbReference type="ARBA" id="ARBA00022840"/>
    </source>
</evidence>
<comment type="caution">
    <text evidence="4">The sequence shown here is derived from an EMBL/GenBank/DDBJ whole genome shotgun (WGS) entry which is preliminary data.</text>
</comment>
<gene>
    <name evidence="4" type="ORF">R3P96_02150</name>
</gene>
<dbReference type="InterPro" id="IPR043129">
    <property type="entry name" value="ATPase_NBD"/>
</dbReference>
<name>A0ABU4B7G5_9NOCA</name>
<dbReference type="RefSeq" id="WP_317563009.1">
    <property type="nucleotide sequence ID" value="NZ_JAWLJX010000001.1"/>
</dbReference>
<keyword evidence="2" id="KW-0067">ATP-binding</keyword>
<evidence type="ECO:0000313" key="4">
    <source>
        <dbReference type="EMBL" id="MDV6260133.1"/>
    </source>
</evidence>
<reference evidence="4 5" key="1">
    <citation type="submission" date="2023-10" db="EMBL/GenBank/DDBJ databases">
        <title>Development of a sustainable strategy for remediation of hydrocarbon-contaminated territories based on the waste exchange concept.</title>
        <authorList>
            <person name="Krivoruchko A."/>
        </authorList>
    </citation>
    <scope>NUCLEOTIDE SEQUENCE [LARGE SCALE GENOMIC DNA]</scope>
    <source>
        <strain evidence="4 5">IEGM 1323</strain>
    </source>
</reference>